<evidence type="ECO:0000313" key="10">
    <source>
        <dbReference type="Proteomes" id="UP000095042"/>
    </source>
</evidence>
<proteinExistence type="inferred from homology"/>
<evidence type="ECO:0000256" key="4">
    <source>
        <dbReference type="ARBA" id="ARBA00022692"/>
    </source>
</evidence>
<reference evidence="9 10" key="1">
    <citation type="journal article" date="2016" name="Environ. Microbiol.">
        <title>New Methyloceanibacter diversity from North Sea sediments includes methanotroph containing solely the soluble methane monooxygenase.</title>
        <authorList>
            <person name="Vekeman B."/>
            <person name="Kerckhof F.M."/>
            <person name="Cremers G."/>
            <person name="de Vos P."/>
            <person name="Vandamme P."/>
            <person name="Boon N."/>
            <person name="Op den Camp H.J."/>
            <person name="Heylen K."/>
        </authorList>
    </citation>
    <scope>NUCLEOTIDE SEQUENCE [LARGE SCALE GENOMIC DNA]</scope>
    <source>
        <strain evidence="9 10">R-67177</strain>
    </source>
</reference>
<keyword evidence="10" id="KW-1185">Reference proteome</keyword>
<feature type="transmembrane region" description="Helical" evidence="7">
    <location>
        <begin position="223"/>
        <end position="250"/>
    </location>
</feature>
<feature type="transmembrane region" description="Helical" evidence="7">
    <location>
        <begin position="94"/>
        <end position="119"/>
    </location>
</feature>
<dbReference type="Gene3D" id="1.10.3720.10">
    <property type="entry name" value="MetI-like"/>
    <property type="match status" value="1"/>
</dbReference>
<name>A0A1E3WCU5_9HYPH</name>
<evidence type="ECO:0000256" key="1">
    <source>
        <dbReference type="ARBA" id="ARBA00004651"/>
    </source>
</evidence>
<dbReference type="AlphaFoldDB" id="A0A1E3WCU5"/>
<comment type="subcellular location">
    <subcellularLocation>
        <location evidence="1 7">Cell membrane</location>
        <topology evidence="1 7">Multi-pass membrane protein</topology>
    </subcellularLocation>
</comment>
<keyword evidence="3" id="KW-1003">Cell membrane</keyword>
<keyword evidence="5 7" id="KW-1133">Transmembrane helix</keyword>
<dbReference type="InterPro" id="IPR035906">
    <property type="entry name" value="MetI-like_sf"/>
</dbReference>
<evidence type="ECO:0000256" key="7">
    <source>
        <dbReference type="RuleBase" id="RU363032"/>
    </source>
</evidence>
<evidence type="ECO:0000256" key="5">
    <source>
        <dbReference type="ARBA" id="ARBA00022989"/>
    </source>
</evidence>
<dbReference type="SUPFAM" id="SSF161098">
    <property type="entry name" value="MetI-like"/>
    <property type="match status" value="1"/>
</dbReference>
<comment type="similarity">
    <text evidence="7">Belongs to the binding-protein-dependent transport system permease family.</text>
</comment>
<keyword evidence="4 7" id="KW-0812">Transmembrane</keyword>
<keyword evidence="2 7" id="KW-0813">Transport</keyword>
<dbReference type="Pfam" id="PF00528">
    <property type="entry name" value="BPD_transp_1"/>
    <property type="match status" value="1"/>
</dbReference>
<dbReference type="PANTHER" id="PTHR43386:SF26">
    <property type="entry name" value="ABC TRANSPORTER PERMEASE PROTEIN"/>
    <property type="match status" value="1"/>
</dbReference>
<dbReference type="EMBL" id="LPWD01000074">
    <property type="protein sequence ID" value="ODS03644.1"/>
    <property type="molecule type" value="Genomic_DNA"/>
</dbReference>
<sequence>MSAGVRDVNTRAFATFAAARPGAVLAGIVLGLIAVAAFFAPLISPQDPFDLAGFDLLDAELPPIWQEGSDPRFVLGTDAQGRDLFSAILYGTRISLLVGLLAVVIQAAIGVSLGLLAGYFGGRVDSLVTRLADIQLSLSTLMMAIIAMALVRAGLGGEALSRLAVPLLVIVIGLAEWPIFARTARAATLVETAKDYIRAARALGGSDLAIVHRHILPNILSPLVVIATTQVAGAIMAEAALSFLGLGMPVTKPSLGTLIRSGYDLMFAGTWWVTVLPGLMLIGLLISINVLGDALRDWLDPRARGR</sequence>
<dbReference type="InterPro" id="IPR025966">
    <property type="entry name" value="OppC_N"/>
</dbReference>
<dbReference type="OrthoDB" id="9805884at2"/>
<feature type="transmembrane region" description="Helical" evidence="7">
    <location>
        <begin position="21"/>
        <end position="43"/>
    </location>
</feature>
<feature type="transmembrane region" description="Helical" evidence="7">
    <location>
        <begin position="163"/>
        <end position="180"/>
    </location>
</feature>
<evidence type="ECO:0000259" key="8">
    <source>
        <dbReference type="PROSITE" id="PS50928"/>
    </source>
</evidence>
<evidence type="ECO:0000256" key="2">
    <source>
        <dbReference type="ARBA" id="ARBA00022448"/>
    </source>
</evidence>
<dbReference type="GO" id="GO:0055085">
    <property type="term" value="P:transmembrane transport"/>
    <property type="evidence" value="ECO:0007669"/>
    <property type="project" value="InterPro"/>
</dbReference>
<accession>A0A1E3WCU5</accession>
<protein>
    <submittedName>
        <fullName evidence="9">ABC transporter permease</fullName>
    </submittedName>
</protein>
<organism evidence="9 10">
    <name type="scientific">Methyloceanibacter marginalis</name>
    <dbReference type="NCBI Taxonomy" id="1774971"/>
    <lineage>
        <taxon>Bacteria</taxon>
        <taxon>Pseudomonadati</taxon>
        <taxon>Pseudomonadota</taxon>
        <taxon>Alphaproteobacteria</taxon>
        <taxon>Hyphomicrobiales</taxon>
        <taxon>Hyphomicrobiaceae</taxon>
        <taxon>Methyloceanibacter</taxon>
    </lineage>
</organism>
<comment type="caution">
    <text evidence="9">The sequence shown here is derived from an EMBL/GenBank/DDBJ whole genome shotgun (WGS) entry which is preliminary data.</text>
</comment>
<feature type="transmembrane region" description="Helical" evidence="7">
    <location>
        <begin position="270"/>
        <end position="292"/>
    </location>
</feature>
<evidence type="ECO:0000256" key="3">
    <source>
        <dbReference type="ARBA" id="ARBA00022475"/>
    </source>
</evidence>
<feature type="domain" description="ABC transmembrane type-1" evidence="8">
    <location>
        <begin position="92"/>
        <end position="292"/>
    </location>
</feature>
<dbReference type="PROSITE" id="PS50928">
    <property type="entry name" value="ABC_TM1"/>
    <property type="match status" value="1"/>
</dbReference>
<dbReference type="CDD" id="cd06261">
    <property type="entry name" value="TM_PBP2"/>
    <property type="match status" value="1"/>
</dbReference>
<dbReference type="PANTHER" id="PTHR43386">
    <property type="entry name" value="OLIGOPEPTIDE TRANSPORT SYSTEM PERMEASE PROTEIN APPC"/>
    <property type="match status" value="1"/>
</dbReference>
<evidence type="ECO:0000256" key="6">
    <source>
        <dbReference type="ARBA" id="ARBA00023136"/>
    </source>
</evidence>
<dbReference type="GO" id="GO:0005886">
    <property type="term" value="C:plasma membrane"/>
    <property type="evidence" value="ECO:0007669"/>
    <property type="project" value="UniProtKB-SubCell"/>
</dbReference>
<dbReference type="InterPro" id="IPR000515">
    <property type="entry name" value="MetI-like"/>
</dbReference>
<dbReference type="InterPro" id="IPR050366">
    <property type="entry name" value="BP-dependent_transpt_permease"/>
</dbReference>
<evidence type="ECO:0000313" key="9">
    <source>
        <dbReference type="EMBL" id="ODS03644.1"/>
    </source>
</evidence>
<feature type="transmembrane region" description="Helical" evidence="7">
    <location>
        <begin position="131"/>
        <end position="151"/>
    </location>
</feature>
<dbReference type="Pfam" id="PF12911">
    <property type="entry name" value="OppC_N"/>
    <property type="match status" value="1"/>
</dbReference>
<dbReference type="Proteomes" id="UP000095042">
    <property type="component" value="Unassembled WGS sequence"/>
</dbReference>
<keyword evidence="6 7" id="KW-0472">Membrane</keyword>
<gene>
    <name evidence="9" type="ORF">AUC71_08590</name>
</gene>